<evidence type="ECO:0000313" key="2">
    <source>
        <dbReference type="Proteomes" id="UP001168552"/>
    </source>
</evidence>
<reference evidence="1" key="1">
    <citation type="submission" date="2023-06" db="EMBL/GenBank/DDBJ databases">
        <title>Cytophagales bacterium Strain LB-30, isolated from soil.</title>
        <authorList>
            <person name="Liu B."/>
        </authorList>
    </citation>
    <scope>NUCLEOTIDE SEQUENCE</scope>
    <source>
        <strain evidence="1">LB-30</strain>
    </source>
</reference>
<proteinExistence type="predicted"/>
<evidence type="ECO:0008006" key="3">
    <source>
        <dbReference type="Google" id="ProtNLM"/>
    </source>
</evidence>
<protein>
    <recommendedName>
        <fullName evidence="3">Prokaryotic glutathione synthetase ATP-binding domain-containing protein</fullName>
    </recommendedName>
</protein>
<gene>
    <name evidence="1" type="ORF">QWY31_05610</name>
</gene>
<dbReference type="InterPro" id="IPR053191">
    <property type="entry name" value="DcsG_Biosynth_Enzyme"/>
</dbReference>
<comment type="caution">
    <text evidence="1">The sequence shown here is derived from an EMBL/GenBank/DDBJ whole genome shotgun (WGS) entry which is preliminary data.</text>
</comment>
<sequence>MKNKNLALVTYAQRGSFGSAVPDEDLMVKEALEQKGFTVDLQVWDDESVNWETYEAVIIKSPWDYFDKPQAWFQWLEKMQALGSKVLNPVEILNWNSDKNYLLQMAAEGFSIVPTRVVEKPEQLHSALFDTFGLDKLVMKPKISGGAKQTVILHQTESESLTKYAEWVKEEAYLIQPFMEEVATVGEYSYVFFNGKFSHALLKTPSQGDFRVQHYFGGTIQSVVPSEGVLAQAQAFIDQYAKGCLYARVDGVLRGEKLFLMELELIEPYLFLFTHPQALEHYTQALIDMLNE</sequence>
<dbReference type="SUPFAM" id="SSF56059">
    <property type="entry name" value="Glutathione synthetase ATP-binding domain-like"/>
    <property type="match status" value="1"/>
</dbReference>
<name>A0ABT8F3D0_9BACT</name>
<dbReference type="RefSeq" id="WP_320003492.1">
    <property type="nucleotide sequence ID" value="NZ_JAUHJS010000002.1"/>
</dbReference>
<dbReference type="PANTHER" id="PTHR39217">
    <property type="match status" value="1"/>
</dbReference>
<dbReference type="EMBL" id="JAUHJS010000002">
    <property type="protein sequence ID" value="MDN4164968.1"/>
    <property type="molecule type" value="Genomic_DNA"/>
</dbReference>
<evidence type="ECO:0000313" key="1">
    <source>
        <dbReference type="EMBL" id="MDN4164968.1"/>
    </source>
</evidence>
<dbReference type="Proteomes" id="UP001168552">
    <property type="component" value="Unassembled WGS sequence"/>
</dbReference>
<dbReference type="PANTHER" id="PTHR39217:SF1">
    <property type="entry name" value="GLUTATHIONE SYNTHETASE"/>
    <property type="match status" value="1"/>
</dbReference>
<accession>A0ABT8F3D0</accession>
<keyword evidence="2" id="KW-1185">Reference proteome</keyword>
<organism evidence="1 2">
    <name type="scientific">Shiella aurantiaca</name>
    <dbReference type="NCBI Taxonomy" id="3058365"/>
    <lineage>
        <taxon>Bacteria</taxon>
        <taxon>Pseudomonadati</taxon>
        <taxon>Bacteroidota</taxon>
        <taxon>Cytophagia</taxon>
        <taxon>Cytophagales</taxon>
        <taxon>Shiellaceae</taxon>
        <taxon>Shiella</taxon>
    </lineage>
</organism>